<evidence type="ECO:0000256" key="3">
    <source>
        <dbReference type="ARBA" id="ARBA00022692"/>
    </source>
</evidence>
<gene>
    <name evidence="7" type="ORF">BP01DRAFT_395398</name>
</gene>
<dbReference type="Pfam" id="PF06140">
    <property type="entry name" value="Ifi-6-16"/>
    <property type="match status" value="1"/>
</dbReference>
<protein>
    <submittedName>
        <fullName evidence="7">Uncharacterized protein</fullName>
    </submittedName>
</protein>
<keyword evidence="4" id="KW-1133">Transmembrane helix</keyword>
<sequence>MWCVQAIQPQNDQGGPEHPGSNWSYGEWLEAKARNGATWVTENPEYILIGAASGAVVVAPGLIATPLLNTAGFTSAGVKAGSLAAGIQSGIGNVVAGSWFATAQSAAMGGYGGPILTGIVQMAGCSMSGAYTGWAWICKDRSGKDMGEQSGQGMGEPGDKGALN</sequence>
<evidence type="ECO:0000313" key="7">
    <source>
        <dbReference type="EMBL" id="PYH41098.1"/>
    </source>
</evidence>
<organism evidence="7 8">
    <name type="scientific">Aspergillus saccharolyticus JOP 1030-1</name>
    <dbReference type="NCBI Taxonomy" id="1450539"/>
    <lineage>
        <taxon>Eukaryota</taxon>
        <taxon>Fungi</taxon>
        <taxon>Dikarya</taxon>
        <taxon>Ascomycota</taxon>
        <taxon>Pezizomycotina</taxon>
        <taxon>Eurotiomycetes</taxon>
        <taxon>Eurotiomycetidae</taxon>
        <taxon>Eurotiales</taxon>
        <taxon>Aspergillaceae</taxon>
        <taxon>Aspergillus</taxon>
        <taxon>Aspergillus subgen. Circumdati</taxon>
    </lineage>
</organism>
<dbReference type="InterPro" id="IPR038213">
    <property type="entry name" value="IFI6/IFI27-like_sf"/>
</dbReference>
<evidence type="ECO:0000256" key="5">
    <source>
        <dbReference type="ARBA" id="ARBA00023136"/>
    </source>
</evidence>
<keyword evidence="5" id="KW-0472">Membrane</keyword>
<evidence type="ECO:0000256" key="2">
    <source>
        <dbReference type="ARBA" id="ARBA00007262"/>
    </source>
</evidence>
<dbReference type="EMBL" id="KZ821270">
    <property type="protein sequence ID" value="PYH41098.1"/>
    <property type="molecule type" value="Genomic_DNA"/>
</dbReference>
<dbReference type="OrthoDB" id="440424at2759"/>
<reference evidence="7 8" key="1">
    <citation type="submission" date="2016-12" db="EMBL/GenBank/DDBJ databases">
        <title>The genomes of Aspergillus section Nigri reveals drivers in fungal speciation.</title>
        <authorList>
            <consortium name="DOE Joint Genome Institute"/>
            <person name="Vesth T.C."/>
            <person name="Nybo J."/>
            <person name="Theobald S."/>
            <person name="Brandl J."/>
            <person name="Frisvad J.C."/>
            <person name="Nielsen K.F."/>
            <person name="Lyhne E.K."/>
            <person name="Kogle M.E."/>
            <person name="Kuo A."/>
            <person name="Riley R."/>
            <person name="Clum A."/>
            <person name="Nolan M."/>
            <person name="Lipzen A."/>
            <person name="Salamov A."/>
            <person name="Henrissat B."/>
            <person name="Wiebenga A."/>
            <person name="De Vries R.P."/>
            <person name="Grigoriev I.V."/>
            <person name="Mortensen U.H."/>
            <person name="Andersen M.R."/>
            <person name="Baker S.E."/>
        </authorList>
    </citation>
    <scope>NUCLEOTIDE SEQUENCE [LARGE SCALE GENOMIC DNA]</scope>
    <source>
        <strain evidence="7 8">JOP 1030-1</strain>
    </source>
</reference>
<dbReference type="PANTHER" id="PTHR16932">
    <property type="entry name" value="INTERFERON ALPHA-INDUCIBLE PROTEIN 27"/>
    <property type="match status" value="1"/>
</dbReference>
<comment type="similarity">
    <text evidence="2">Belongs to the IFI6/IFI27 family.</text>
</comment>
<dbReference type="GO" id="GO:0016020">
    <property type="term" value="C:membrane"/>
    <property type="evidence" value="ECO:0007669"/>
    <property type="project" value="UniProtKB-SubCell"/>
</dbReference>
<dbReference type="Proteomes" id="UP000248349">
    <property type="component" value="Unassembled WGS sequence"/>
</dbReference>
<evidence type="ECO:0000256" key="1">
    <source>
        <dbReference type="ARBA" id="ARBA00004141"/>
    </source>
</evidence>
<dbReference type="Gene3D" id="6.10.110.10">
    <property type="match status" value="1"/>
</dbReference>
<dbReference type="PANTHER" id="PTHR16932:SF18">
    <property type="entry name" value="INTERFERON, ALPHA-INDUCIBLE PROTEIN 27-LIKE 2"/>
    <property type="match status" value="1"/>
</dbReference>
<comment type="subcellular location">
    <subcellularLocation>
        <location evidence="1">Membrane</location>
        <topology evidence="1">Multi-pass membrane protein</topology>
    </subcellularLocation>
</comment>
<dbReference type="RefSeq" id="XP_025427080.1">
    <property type="nucleotide sequence ID" value="XM_025578392.1"/>
</dbReference>
<dbReference type="GeneID" id="37079621"/>
<proteinExistence type="inferred from homology"/>
<evidence type="ECO:0000256" key="6">
    <source>
        <dbReference type="SAM" id="MobiDB-lite"/>
    </source>
</evidence>
<keyword evidence="8" id="KW-1185">Reference proteome</keyword>
<feature type="region of interest" description="Disordered" evidence="6">
    <location>
        <begin position="145"/>
        <end position="164"/>
    </location>
</feature>
<name>A0A318ZLH5_9EURO</name>
<evidence type="ECO:0000256" key="4">
    <source>
        <dbReference type="ARBA" id="ARBA00022989"/>
    </source>
</evidence>
<dbReference type="STRING" id="1450539.A0A318ZLH5"/>
<keyword evidence="3" id="KW-0812">Transmembrane</keyword>
<dbReference type="AlphaFoldDB" id="A0A318ZLH5"/>
<dbReference type="InterPro" id="IPR009311">
    <property type="entry name" value="IFI6/IFI27-like"/>
</dbReference>
<accession>A0A318ZLH5</accession>
<evidence type="ECO:0000313" key="8">
    <source>
        <dbReference type="Proteomes" id="UP000248349"/>
    </source>
</evidence>